<feature type="compositionally biased region" description="Polar residues" evidence="1">
    <location>
        <begin position="1"/>
        <end position="10"/>
    </location>
</feature>
<name>A0A517B6Y7_9VIRU</name>
<feature type="compositionally biased region" description="Polar residues" evidence="1">
    <location>
        <begin position="19"/>
        <end position="33"/>
    </location>
</feature>
<sequence>MESEKGGSSSRAREAYGRQTMQEATPTINQQNDGLFQQYQNLAEERERILRSGGISFARDNEFRKQLREVEEESARRAIEALEQYRQIHTLKTAQCASWSSPGRDGNYWSDCLPSVRRYDARLEKVLQDLKDASADSLKFRI</sequence>
<dbReference type="EMBL" id="MK348055">
    <property type="protein sequence ID" value="QDR47992.1"/>
    <property type="molecule type" value="Genomic_DNA"/>
</dbReference>
<accession>A0A517B6Y7</accession>
<proteinExistence type="predicted"/>
<organism evidence="2">
    <name type="scientific">Fig badnavirus 1</name>
    <dbReference type="NCBI Taxonomy" id="1034096"/>
    <lineage>
        <taxon>Viruses</taxon>
        <taxon>Riboviria</taxon>
        <taxon>Pararnavirae</taxon>
        <taxon>Artverviricota</taxon>
        <taxon>Revtraviricetes</taxon>
        <taxon>Ortervirales</taxon>
        <taxon>Caulimoviridae</taxon>
        <taxon>Badnavirus</taxon>
        <taxon>Badnavirus fici</taxon>
    </lineage>
</organism>
<reference evidence="2" key="1">
    <citation type="submission" date="2018-12" db="EMBL/GenBank/DDBJ databases">
        <authorList>
            <person name="Rastgar M."/>
        </authorList>
    </citation>
    <scope>NUCLEOTIDE SEQUENCE</scope>
    <source>
        <strain evidence="2">Fars</strain>
    </source>
</reference>
<feature type="region of interest" description="Disordered" evidence="1">
    <location>
        <begin position="1"/>
        <end position="33"/>
    </location>
</feature>
<protein>
    <submittedName>
        <fullName evidence="2">Uncharacterized protein</fullName>
    </submittedName>
</protein>
<evidence type="ECO:0000256" key="1">
    <source>
        <dbReference type="SAM" id="MobiDB-lite"/>
    </source>
</evidence>
<evidence type="ECO:0000313" key="2">
    <source>
        <dbReference type="EMBL" id="QDR47992.1"/>
    </source>
</evidence>